<dbReference type="KEGG" id="sna:Snas_1563"/>
<dbReference type="Pfam" id="PF00440">
    <property type="entry name" value="TetR_N"/>
    <property type="match status" value="1"/>
</dbReference>
<gene>
    <name evidence="6" type="ordered locus">Snas_1563</name>
</gene>
<evidence type="ECO:0000256" key="4">
    <source>
        <dbReference type="PROSITE-ProRule" id="PRU00335"/>
    </source>
</evidence>
<keyword evidence="3" id="KW-0804">Transcription</keyword>
<dbReference type="AlphaFoldDB" id="D3PWA9"/>
<feature type="domain" description="HTH tetR-type" evidence="5">
    <location>
        <begin position="2"/>
        <end position="62"/>
    </location>
</feature>
<proteinExistence type="predicted"/>
<dbReference type="SUPFAM" id="SSF46689">
    <property type="entry name" value="Homeodomain-like"/>
    <property type="match status" value="1"/>
</dbReference>
<evidence type="ECO:0000256" key="1">
    <source>
        <dbReference type="ARBA" id="ARBA00023015"/>
    </source>
</evidence>
<accession>D3PWA9</accession>
<dbReference type="eggNOG" id="COG1309">
    <property type="taxonomic scope" value="Bacteria"/>
</dbReference>
<protein>
    <submittedName>
        <fullName evidence="6">Transcriptional regulator, TetR family</fullName>
    </submittedName>
</protein>
<dbReference type="GO" id="GO:0003677">
    <property type="term" value="F:DNA binding"/>
    <property type="evidence" value="ECO:0007669"/>
    <property type="project" value="UniProtKB-UniRule"/>
</dbReference>
<evidence type="ECO:0000259" key="5">
    <source>
        <dbReference type="PROSITE" id="PS50977"/>
    </source>
</evidence>
<organism evidence="6 7">
    <name type="scientific">Stackebrandtia nassauensis (strain DSM 44728 / CIP 108903 / NRRL B-16338 / NBRC 102104 / LLR-40K-21)</name>
    <dbReference type="NCBI Taxonomy" id="446470"/>
    <lineage>
        <taxon>Bacteria</taxon>
        <taxon>Bacillati</taxon>
        <taxon>Actinomycetota</taxon>
        <taxon>Actinomycetes</taxon>
        <taxon>Glycomycetales</taxon>
        <taxon>Glycomycetaceae</taxon>
        <taxon>Stackebrandtia</taxon>
    </lineage>
</organism>
<feature type="DNA-binding region" description="H-T-H motif" evidence="4">
    <location>
        <begin position="25"/>
        <end position="44"/>
    </location>
</feature>
<dbReference type="OrthoDB" id="3474596at2"/>
<dbReference type="InterPro" id="IPR009057">
    <property type="entry name" value="Homeodomain-like_sf"/>
</dbReference>
<name>D3PWA9_STANL</name>
<keyword evidence="2 4" id="KW-0238">DNA-binding</keyword>
<dbReference type="PROSITE" id="PS50977">
    <property type="entry name" value="HTH_TETR_2"/>
    <property type="match status" value="1"/>
</dbReference>
<reference evidence="6 7" key="1">
    <citation type="journal article" date="2009" name="Stand. Genomic Sci.">
        <title>Complete genome sequence of Stackebrandtia nassauensis type strain (LLR-40K-21).</title>
        <authorList>
            <person name="Munk C."/>
            <person name="Lapidus A."/>
            <person name="Copeland A."/>
            <person name="Jando M."/>
            <person name="Mayilraj S."/>
            <person name="Glavina Del Rio T."/>
            <person name="Nolan M."/>
            <person name="Chen F."/>
            <person name="Lucas S."/>
            <person name="Tice H."/>
            <person name="Cheng J.F."/>
            <person name="Han C."/>
            <person name="Detter J.C."/>
            <person name="Bruce D."/>
            <person name="Goodwin L."/>
            <person name="Chain P."/>
            <person name="Pitluck S."/>
            <person name="Goker M."/>
            <person name="Ovchinikova G."/>
            <person name="Pati A."/>
            <person name="Ivanova N."/>
            <person name="Mavromatis K."/>
            <person name="Chen A."/>
            <person name="Palaniappan K."/>
            <person name="Land M."/>
            <person name="Hauser L."/>
            <person name="Chang Y.J."/>
            <person name="Jeffries C.D."/>
            <person name="Bristow J."/>
            <person name="Eisen J.A."/>
            <person name="Markowitz V."/>
            <person name="Hugenholtz P."/>
            <person name="Kyrpides N.C."/>
            <person name="Klenk H.P."/>
        </authorList>
    </citation>
    <scope>NUCLEOTIDE SEQUENCE [LARGE SCALE GENOMIC DNA]</scope>
    <source>
        <strain evidence="7">DSM 44728 / CIP 108903 / NRRL B-16338 / NBRC 102104 / LLR-40K-21</strain>
    </source>
</reference>
<dbReference type="PANTHER" id="PTHR47506">
    <property type="entry name" value="TRANSCRIPTIONAL REGULATORY PROTEIN"/>
    <property type="match status" value="1"/>
</dbReference>
<keyword evidence="7" id="KW-1185">Reference proteome</keyword>
<evidence type="ECO:0000313" key="7">
    <source>
        <dbReference type="Proteomes" id="UP000000844"/>
    </source>
</evidence>
<sequence length="207" mass="21766">MGDTRTKLLDGTVEVLRTKGLAGVSARAVATAAGANQALVFYHFDSVDNLLAEACERAAAQRVERFRAGFARVASLTDLLRLGRSIHEQERRAGNVDVLAQLLAAGQADSLAAKAAAAGLALWVDEVEAVLRRVLDPTPVADFIEPRALAKAVSAAFIGIELYEGVDSEGADAAFTALEQLGALAAILEDAGPLTRAALRHKLRRPG</sequence>
<evidence type="ECO:0000256" key="3">
    <source>
        <dbReference type="ARBA" id="ARBA00023163"/>
    </source>
</evidence>
<dbReference type="EMBL" id="CP001778">
    <property type="protein sequence ID" value="ADD41266.1"/>
    <property type="molecule type" value="Genomic_DNA"/>
</dbReference>
<dbReference type="Proteomes" id="UP000000844">
    <property type="component" value="Chromosome"/>
</dbReference>
<dbReference type="STRING" id="446470.Snas_1563"/>
<dbReference type="PRINTS" id="PR00455">
    <property type="entry name" value="HTHTETR"/>
</dbReference>
<dbReference type="Gene3D" id="1.10.357.10">
    <property type="entry name" value="Tetracycline Repressor, domain 2"/>
    <property type="match status" value="1"/>
</dbReference>
<evidence type="ECO:0000313" key="6">
    <source>
        <dbReference type="EMBL" id="ADD41266.1"/>
    </source>
</evidence>
<dbReference type="PANTHER" id="PTHR47506:SF7">
    <property type="entry name" value="TRANSCRIPTIONAL REGULATORY PROTEIN"/>
    <property type="match status" value="1"/>
</dbReference>
<keyword evidence="1" id="KW-0805">Transcription regulation</keyword>
<dbReference type="InterPro" id="IPR001647">
    <property type="entry name" value="HTH_TetR"/>
</dbReference>
<dbReference type="RefSeq" id="WP_013016837.1">
    <property type="nucleotide sequence ID" value="NC_013947.1"/>
</dbReference>
<dbReference type="HOGENOM" id="CLU_080440_0_0_11"/>
<evidence type="ECO:0000256" key="2">
    <source>
        <dbReference type="ARBA" id="ARBA00023125"/>
    </source>
</evidence>